<dbReference type="Pfam" id="PF12633">
    <property type="entry name" value="Adenyl_cycl_N"/>
    <property type="match status" value="1"/>
</dbReference>
<reference evidence="3" key="1">
    <citation type="submission" date="2022-08" db="EMBL/GenBank/DDBJ databases">
        <title>Genome Sequence of the sulphate-reducing bacterium, Pseudodesulfovibrio portus JCM14722.</title>
        <authorList>
            <person name="Kondo R."/>
            <person name="Kataoka T."/>
        </authorList>
    </citation>
    <scope>NUCLEOTIDE SEQUENCE</scope>
    <source>
        <strain evidence="3">JCM 14722</strain>
    </source>
</reference>
<evidence type="ECO:0000313" key="3">
    <source>
        <dbReference type="EMBL" id="BDQ33261.1"/>
    </source>
</evidence>
<dbReference type="PANTHER" id="PTHR38760:SF1">
    <property type="entry name" value="ADENYLATE CYCLASE"/>
    <property type="match status" value="1"/>
</dbReference>
<dbReference type="RefSeq" id="WP_264983314.1">
    <property type="nucleotide sequence ID" value="NZ_AP026708.1"/>
</dbReference>
<dbReference type="InterPro" id="IPR001646">
    <property type="entry name" value="5peptide_repeat"/>
</dbReference>
<dbReference type="Gene3D" id="2.160.20.80">
    <property type="entry name" value="E3 ubiquitin-protein ligase SopA"/>
    <property type="match status" value="1"/>
</dbReference>
<proteinExistence type="predicted"/>
<gene>
    <name evidence="3" type="ORF">JCM14722_08030</name>
</gene>
<evidence type="ECO:0000256" key="1">
    <source>
        <dbReference type="SAM" id="MobiDB-lite"/>
    </source>
</evidence>
<dbReference type="Pfam" id="PF13599">
    <property type="entry name" value="Pentapeptide_4"/>
    <property type="match status" value="1"/>
</dbReference>
<feature type="region of interest" description="Disordered" evidence="1">
    <location>
        <begin position="360"/>
        <end position="379"/>
    </location>
</feature>
<evidence type="ECO:0000313" key="4">
    <source>
        <dbReference type="Proteomes" id="UP001061361"/>
    </source>
</evidence>
<dbReference type="InterPro" id="IPR000274">
    <property type="entry name" value="Adenylate_cyclase_1"/>
</dbReference>
<dbReference type="PANTHER" id="PTHR38760">
    <property type="entry name" value="ADENYLATE CYCLASE"/>
    <property type="match status" value="1"/>
</dbReference>
<dbReference type="SUPFAM" id="SSF141571">
    <property type="entry name" value="Pentapeptide repeat-like"/>
    <property type="match status" value="1"/>
</dbReference>
<keyword evidence="4" id="KW-1185">Reference proteome</keyword>
<evidence type="ECO:0000259" key="2">
    <source>
        <dbReference type="Pfam" id="PF12633"/>
    </source>
</evidence>
<dbReference type="EMBL" id="AP026708">
    <property type="protein sequence ID" value="BDQ33261.1"/>
    <property type="molecule type" value="Genomic_DNA"/>
</dbReference>
<name>A0ABM8APL4_9BACT</name>
<sequence length="1275" mass="141810">MSDPSTNIRTLATRMRDVAAAPSLTEGPGIGGLTVEFMDWCDAHPRPTRQDAAPHSDAVLSLYAVANGTKDVQAVQNCLQAMVRSGRFGRILASRFINGKAVPLRNLSAKIVLWPAHDRLALVHEMLSDFPGDNDRETLSWLESLLKPLMASDPMELVPFVERLGDMGETLTFPVKQAIVGGLFGRWLANRISNHLEGEELRQICHVVRGLGDPRYVEVMAKGMERGRITPDACSLRTIAAVGEAGSKTVMGVLIKTLSNAANGLAGPCLDAIIAQDHPAAGKILASARTRMPGLKQAALSRAPLLGDKGYVQYIKALPEKQQLEAHLEMLGVLEAIAPDYVRNISRKGLGKDVSIQALARDAHPKQPERTPPPEPPKTGFFSRFFKGRPKTLEGLLPKFRNVRDQELPFSVVEKEELDGRELTGLILSSSVFSSTTMLRTRIANTALDEASFTDCAAAGATFSNVDFSKASFHGVTFGKCAFNDCVLTGATFVDCEFNECRFRGCSIGEATFQQTKLNLCGLTATSLAGASFYSCSVRTTRFEAADLTFTELLGCDFRGVEFLSSVLHAVYVRDCNLISIEMPRTTVTRSIIKNSDAGHPLFLANRVRQMTVFARELEKSGAPATKEKDAFLAQKTLTAWSRELTFMRRERHMLDNNRTRLARAMNTMSRNQQGFMRLLPLMLDSDVFEKRFDFGRTPSCRVWGYYPSQTTLELAKYYFGALPERDSSPDVRILAVYAMGSMGTVAQSADSDLDCWVCYDGDLTIAMENGLKRKLEALGLWAESEFGLEAHFYPMRMDDVRDNRFLAGDEESSGSAQALLLKEEFYRTALRLAGKNLAWWVTSAGISRKNYEACMLAARRYPLAGKPRLEDFGHLAPVPPDEYFGGSLWQIVKAVRAPFKSVLKLGLLETYAAPGAKSLPLCDRIKHNLTRNRKGKLDTDPYTALFSTLHVYYQQRKQNEAASLLKESFRLKANLADIPFFMNLPTRPEDESVISVLFGSGYVEPDRIAGVNKTWPFDKSLKMGASVRQYMVDTYKRIQSGMAGKTKAFINPEDLTRLGRRIGANFSKKPHKIMRVPLMDTSGNGFPLLHFSADKVPGKRAVWTVRGGTQDEAKQAAPTIQPLFRSFDPAHVLAWLLANRLYHPRGLIQADRSIAPIAVHDLQKVMSALYDFFPFDETFERDINEGLQPERITRIFLILNLTAAPETRKVEQATAIYATNWGEMFCRTFLRPGQLFENTPSQFLVQKLEQPMEGMPEMGLFIPKGSQCKRINLA</sequence>
<dbReference type="Pfam" id="PF01295">
    <property type="entry name" value="Adenylate_cycl"/>
    <property type="match status" value="1"/>
</dbReference>
<accession>A0ABM8APL4</accession>
<feature type="domain" description="Adenylate cyclase class-I N-terminal" evidence="2">
    <location>
        <begin position="652"/>
        <end position="841"/>
    </location>
</feature>
<dbReference type="InterPro" id="IPR024685">
    <property type="entry name" value="Adenylate_cyclase_1_N"/>
</dbReference>
<dbReference type="Proteomes" id="UP001061361">
    <property type="component" value="Chromosome"/>
</dbReference>
<protein>
    <recommendedName>
        <fullName evidence="2">Adenylate cyclase class-I N-terminal domain-containing protein</fullName>
    </recommendedName>
</protein>
<organism evidence="3 4">
    <name type="scientific">Pseudodesulfovibrio portus</name>
    <dbReference type="NCBI Taxonomy" id="231439"/>
    <lineage>
        <taxon>Bacteria</taxon>
        <taxon>Pseudomonadati</taxon>
        <taxon>Thermodesulfobacteriota</taxon>
        <taxon>Desulfovibrionia</taxon>
        <taxon>Desulfovibrionales</taxon>
        <taxon>Desulfovibrionaceae</taxon>
    </lineage>
</organism>